<dbReference type="InterPro" id="IPR007387">
    <property type="entry name" value="TRAP_DctQ"/>
</dbReference>
<dbReference type="PANTHER" id="PTHR35011:SF2">
    <property type="entry name" value="2,3-DIKETO-L-GULONATE TRAP TRANSPORTER SMALL PERMEASE PROTEIN YIAM"/>
    <property type="match status" value="1"/>
</dbReference>
<evidence type="ECO:0000256" key="9">
    <source>
        <dbReference type="RuleBase" id="RU369079"/>
    </source>
</evidence>
<dbReference type="EMBL" id="JAUSUL010000002">
    <property type="protein sequence ID" value="MDQ0315195.1"/>
    <property type="molecule type" value="Genomic_DNA"/>
</dbReference>
<dbReference type="GO" id="GO:0022857">
    <property type="term" value="F:transmembrane transporter activity"/>
    <property type="evidence" value="ECO:0007669"/>
    <property type="project" value="UniProtKB-UniRule"/>
</dbReference>
<feature type="transmembrane region" description="Helical" evidence="9">
    <location>
        <begin position="21"/>
        <end position="46"/>
    </location>
</feature>
<keyword evidence="6 9" id="KW-1133">Transmembrane helix</keyword>
<proteinExistence type="inferred from homology"/>
<dbReference type="AlphaFoldDB" id="A0AAE4ASM7"/>
<dbReference type="RefSeq" id="WP_306885034.1">
    <property type="nucleotide sequence ID" value="NZ_JAUSUL010000002.1"/>
</dbReference>
<keyword evidence="2 9" id="KW-0813">Transport</keyword>
<dbReference type="PANTHER" id="PTHR35011">
    <property type="entry name" value="2,3-DIKETO-L-GULONATE TRAP TRANSPORTER SMALL PERMEASE PROTEIN YIAM"/>
    <property type="match status" value="1"/>
</dbReference>
<feature type="transmembrane region" description="Helical" evidence="9">
    <location>
        <begin position="96"/>
        <end position="118"/>
    </location>
</feature>
<dbReference type="GO" id="GO:0015740">
    <property type="term" value="P:C4-dicarboxylate transport"/>
    <property type="evidence" value="ECO:0007669"/>
    <property type="project" value="TreeGrafter"/>
</dbReference>
<feature type="transmembrane region" description="Helical" evidence="9">
    <location>
        <begin position="58"/>
        <end position="75"/>
    </location>
</feature>
<evidence type="ECO:0000256" key="7">
    <source>
        <dbReference type="ARBA" id="ARBA00023136"/>
    </source>
</evidence>
<keyword evidence="3" id="KW-1003">Cell membrane</keyword>
<sequence>MSGTGTQMASRRRSGLDRIGRAAEFVGVAAYVAIFATFILQIVVRYVFRSPLGWPDEMIATLFVWVVFWGGAFMVPYRKQIAFDLLYRAFPPRLRLISDCVTLLVTAGLFLAALPVTADYIVFADRMKTPVLDIPMSWVYAPMALFLLATAIRMLLEARRVLTEAR</sequence>
<evidence type="ECO:0000256" key="2">
    <source>
        <dbReference type="ARBA" id="ARBA00022448"/>
    </source>
</evidence>
<dbReference type="InterPro" id="IPR055348">
    <property type="entry name" value="DctQ"/>
</dbReference>
<evidence type="ECO:0000256" key="5">
    <source>
        <dbReference type="ARBA" id="ARBA00022692"/>
    </source>
</evidence>
<keyword evidence="5 9" id="KW-0812">Transmembrane</keyword>
<name>A0AAE4ASM7_9HYPH</name>
<comment type="subcellular location">
    <subcellularLocation>
        <location evidence="1 9">Cell inner membrane</location>
        <topology evidence="1 9">Multi-pass membrane protein</topology>
    </subcellularLocation>
</comment>
<evidence type="ECO:0000256" key="4">
    <source>
        <dbReference type="ARBA" id="ARBA00022519"/>
    </source>
</evidence>
<comment type="function">
    <text evidence="9">Part of the tripartite ATP-independent periplasmic (TRAP) transport system.</text>
</comment>
<evidence type="ECO:0000256" key="3">
    <source>
        <dbReference type="ARBA" id="ARBA00022475"/>
    </source>
</evidence>
<gene>
    <name evidence="11" type="ORF">J2S73_001652</name>
</gene>
<dbReference type="Pfam" id="PF04290">
    <property type="entry name" value="DctQ"/>
    <property type="match status" value="1"/>
</dbReference>
<feature type="domain" description="Tripartite ATP-independent periplasmic transporters DctQ component" evidence="10">
    <location>
        <begin position="35"/>
        <end position="162"/>
    </location>
</feature>
<feature type="transmembrane region" description="Helical" evidence="9">
    <location>
        <begin position="138"/>
        <end position="156"/>
    </location>
</feature>
<comment type="subunit">
    <text evidence="9">The complex comprises the extracytoplasmic solute receptor protein and the two transmembrane proteins.</text>
</comment>
<evidence type="ECO:0000313" key="12">
    <source>
        <dbReference type="Proteomes" id="UP001229244"/>
    </source>
</evidence>
<keyword evidence="7 9" id="KW-0472">Membrane</keyword>
<comment type="caution">
    <text evidence="11">The sequence shown here is derived from an EMBL/GenBank/DDBJ whole genome shotgun (WGS) entry which is preliminary data.</text>
</comment>
<evidence type="ECO:0000256" key="1">
    <source>
        <dbReference type="ARBA" id="ARBA00004429"/>
    </source>
</evidence>
<reference evidence="11" key="1">
    <citation type="submission" date="2023-07" db="EMBL/GenBank/DDBJ databases">
        <title>Genomic Encyclopedia of Type Strains, Phase IV (KMG-IV): sequencing the most valuable type-strain genomes for metagenomic binning, comparative biology and taxonomic classification.</title>
        <authorList>
            <person name="Goeker M."/>
        </authorList>
    </citation>
    <scope>NUCLEOTIDE SEQUENCE</scope>
    <source>
        <strain evidence="11">DSM 21202</strain>
    </source>
</reference>
<dbReference type="Proteomes" id="UP001229244">
    <property type="component" value="Unassembled WGS sequence"/>
</dbReference>
<protein>
    <recommendedName>
        <fullName evidence="9">TRAP transporter small permease protein</fullName>
    </recommendedName>
</protein>
<evidence type="ECO:0000256" key="8">
    <source>
        <dbReference type="ARBA" id="ARBA00038436"/>
    </source>
</evidence>
<keyword evidence="4 9" id="KW-0997">Cell inner membrane</keyword>
<evidence type="ECO:0000313" key="11">
    <source>
        <dbReference type="EMBL" id="MDQ0315195.1"/>
    </source>
</evidence>
<keyword evidence="12" id="KW-1185">Reference proteome</keyword>
<dbReference type="GO" id="GO:0005886">
    <property type="term" value="C:plasma membrane"/>
    <property type="evidence" value="ECO:0007669"/>
    <property type="project" value="UniProtKB-SubCell"/>
</dbReference>
<comment type="similarity">
    <text evidence="8 9">Belongs to the TRAP transporter small permease family.</text>
</comment>
<evidence type="ECO:0000256" key="6">
    <source>
        <dbReference type="ARBA" id="ARBA00022989"/>
    </source>
</evidence>
<organism evidence="11 12">
    <name type="scientific">Amorphus orientalis</name>
    <dbReference type="NCBI Taxonomy" id="649198"/>
    <lineage>
        <taxon>Bacteria</taxon>
        <taxon>Pseudomonadati</taxon>
        <taxon>Pseudomonadota</taxon>
        <taxon>Alphaproteobacteria</taxon>
        <taxon>Hyphomicrobiales</taxon>
        <taxon>Amorphaceae</taxon>
        <taxon>Amorphus</taxon>
    </lineage>
</organism>
<evidence type="ECO:0000259" key="10">
    <source>
        <dbReference type="Pfam" id="PF04290"/>
    </source>
</evidence>
<accession>A0AAE4ASM7</accession>